<dbReference type="InterPro" id="IPR050177">
    <property type="entry name" value="Lipid_A_modif_metabolic_enz"/>
</dbReference>
<evidence type="ECO:0000313" key="4">
    <source>
        <dbReference type="Proteomes" id="UP000199119"/>
    </source>
</evidence>
<dbReference type="PANTHER" id="PTHR43245">
    <property type="entry name" value="BIFUNCTIONAL POLYMYXIN RESISTANCE PROTEIN ARNA"/>
    <property type="match status" value="1"/>
</dbReference>
<sequence length="370" mass="40505">MANIAVTGANGFIGTNFSLRAREQGHTVLPILRSSSEADRVAALACADIVFHLAGVNRPKTENEFTAGNKDATLALCDALRKSGRPLPLVLASSTQAALDNAYGLSKKAAEDAVLDYGRATGAPVHVFRLPNVFGKWCRPQYNSAVATFCYNITRKIPIQINDTAAALRLVYVDDVVDSFLSIVDEPTAGGGQAQIAPLYETTVGELVDTLRSFAEMRESMVVPAVGTGFLRALYSTYISYLPAEDFVYTVSRHDDPRGTFVEMLKTRESGQFSYFTARPGITRGGHYHHTKTEKFLVIKGTARFGFRQVATGETYELVTRGGEAQIVETVPGWTHDITNIGQDEMIVMLWANEIFDHERPDTIAMKVNP</sequence>
<evidence type="ECO:0000259" key="1">
    <source>
        <dbReference type="Pfam" id="PF01370"/>
    </source>
</evidence>
<feature type="domain" description="NAD-dependent epimerase/dehydratase" evidence="1">
    <location>
        <begin position="4"/>
        <end position="191"/>
    </location>
</feature>
<dbReference type="Gene3D" id="3.40.50.720">
    <property type="entry name" value="NAD(P)-binding Rossmann-like Domain"/>
    <property type="match status" value="1"/>
</dbReference>
<dbReference type="CDD" id="cd07007">
    <property type="entry name" value="cupin_CapF-like_C"/>
    <property type="match status" value="1"/>
</dbReference>
<dbReference type="OrthoDB" id="9801056at2"/>
<evidence type="ECO:0000259" key="2">
    <source>
        <dbReference type="Pfam" id="PF14667"/>
    </source>
</evidence>
<dbReference type="InterPro" id="IPR001509">
    <property type="entry name" value="Epimerase_deHydtase"/>
</dbReference>
<keyword evidence="4" id="KW-1185">Reference proteome</keyword>
<dbReference type="Gene3D" id="2.60.120.10">
    <property type="entry name" value="Jelly Rolls"/>
    <property type="match status" value="1"/>
</dbReference>
<dbReference type="SUPFAM" id="SSF51182">
    <property type="entry name" value="RmlC-like cupins"/>
    <property type="match status" value="1"/>
</dbReference>
<dbReference type="SUPFAM" id="SSF51735">
    <property type="entry name" value="NAD(P)-binding Rossmann-fold domains"/>
    <property type="match status" value="1"/>
</dbReference>
<dbReference type="InterPro" id="IPR011051">
    <property type="entry name" value="RmlC_Cupin_sf"/>
</dbReference>
<dbReference type="RefSeq" id="WP_092939074.1">
    <property type="nucleotide sequence ID" value="NZ_FONX01000004.1"/>
</dbReference>
<proteinExistence type="predicted"/>
<dbReference type="AlphaFoldDB" id="A0A1I2CK23"/>
<dbReference type="EMBL" id="FONX01000004">
    <property type="protein sequence ID" value="SFE68502.1"/>
    <property type="molecule type" value="Genomic_DNA"/>
</dbReference>
<accession>A0A1I2CK23</accession>
<feature type="domain" description="Capsular polysaccharide assembling protein CapF C-terminal" evidence="2">
    <location>
        <begin position="254"/>
        <end position="364"/>
    </location>
</feature>
<dbReference type="Proteomes" id="UP000199119">
    <property type="component" value="Unassembled WGS sequence"/>
</dbReference>
<dbReference type="InterPro" id="IPR029303">
    <property type="entry name" value="CapF_C"/>
</dbReference>
<evidence type="ECO:0000313" key="3">
    <source>
        <dbReference type="EMBL" id="SFE68502.1"/>
    </source>
</evidence>
<organism evidence="3 4">
    <name type="scientific">Paracidovorax wautersii</name>
    <dbReference type="NCBI Taxonomy" id="1177982"/>
    <lineage>
        <taxon>Bacteria</taxon>
        <taxon>Pseudomonadati</taxon>
        <taxon>Pseudomonadota</taxon>
        <taxon>Betaproteobacteria</taxon>
        <taxon>Burkholderiales</taxon>
        <taxon>Comamonadaceae</taxon>
        <taxon>Paracidovorax</taxon>
    </lineage>
</organism>
<reference evidence="4" key="1">
    <citation type="submission" date="2016-10" db="EMBL/GenBank/DDBJ databases">
        <authorList>
            <person name="Varghese N."/>
            <person name="Submissions S."/>
        </authorList>
    </citation>
    <scope>NUCLEOTIDE SEQUENCE [LARGE SCALE GENOMIC DNA]</scope>
    <source>
        <strain evidence="4">DSM 27981</strain>
    </source>
</reference>
<dbReference type="InterPro" id="IPR014710">
    <property type="entry name" value="RmlC-like_jellyroll"/>
</dbReference>
<protein>
    <submittedName>
        <fullName evidence="3">UDP-2-acetamido-2,6-beta-L-arabino-hexul-4-ose reductase</fullName>
    </submittedName>
</protein>
<dbReference type="PANTHER" id="PTHR43245:SF55">
    <property type="entry name" value="NAD(P)-BINDING DOMAIN-CONTAINING PROTEIN"/>
    <property type="match status" value="1"/>
</dbReference>
<dbReference type="Pfam" id="PF01370">
    <property type="entry name" value="Epimerase"/>
    <property type="match status" value="1"/>
</dbReference>
<dbReference type="InterPro" id="IPR036291">
    <property type="entry name" value="NAD(P)-bd_dom_sf"/>
</dbReference>
<dbReference type="Pfam" id="PF14667">
    <property type="entry name" value="Polysacc_synt_C"/>
    <property type="match status" value="1"/>
</dbReference>
<dbReference type="STRING" id="1177982.SAMN04489711_104131"/>
<dbReference type="NCBIfam" id="NF047837">
    <property type="entry name" value="UDPAcbARedWbcJ"/>
    <property type="match status" value="1"/>
</dbReference>
<gene>
    <name evidence="3" type="ORF">SAMN04489711_104131</name>
</gene>
<name>A0A1I2CK23_9BURK</name>